<comment type="caution">
    <text evidence="1">The sequence shown here is derived from an EMBL/GenBank/DDBJ whole genome shotgun (WGS) entry which is preliminary data.</text>
</comment>
<protein>
    <submittedName>
        <fullName evidence="1">Uncharacterized protein</fullName>
    </submittedName>
</protein>
<proteinExistence type="predicted"/>
<keyword evidence="2" id="KW-1185">Reference proteome</keyword>
<reference evidence="1" key="1">
    <citation type="journal article" date="2021" name="Nat. Commun.">
        <title>Genetic determinants of endophytism in the Arabidopsis root mycobiome.</title>
        <authorList>
            <person name="Mesny F."/>
            <person name="Miyauchi S."/>
            <person name="Thiergart T."/>
            <person name="Pickel B."/>
            <person name="Atanasova L."/>
            <person name="Karlsson M."/>
            <person name="Huettel B."/>
            <person name="Barry K.W."/>
            <person name="Haridas S."/>
            <person name="Chen C."/>
            <person name="Bauer D."/>
            <person name="Andreopoulos W."/>
            <person name="Pangilinan J."/>
            <person name="LaButti K."/>
            <person name="Riley R."/>
            <person name="Lipzen A."/>
            <person name="Clum A."/>
            <person name="Drula E."/>
            <person name="Henrissat B."/>
            <person name="Kohler A."/>
            <person name="Grigoriev I.V."/>
            <person name="Martin F.M."/>
            <person name="Hacquard S."/>
        </authorList>
    </citation>
    <scope>NUCLEOTIDE SEQUENCE</scope>
    <source>
        <strain evidence="1">MPI-CAGE-CH-0230</strain>
    </source>
</reference>
<dbReference type="EMBL" id="JAGTJQ010000012">
    <property type="protein sequence ID" value="KAH7016415.1"/>
    <property type="molecule type" value="Genomic_DNA"/>
</dbReference>
<dbReference type="AlphaFoldDB" id="A0A9P8XWH9"/>
<sequence length="410" mass="45867">MHQPPASFWPPRKETQSRSHFEDLNCSLGQTQPVSALTELLSRDMGALIHMVVFLVDDLSCTADLFEFLASWTRHSQPQRTNSSYGSPTFCRTVLMRLSEYTWRTQRTVDSTRSWSQSDTQAMFRNASESVHTLNSSTDTSVAIFRHYRRISGKRRDIGCGFSPLIAKLLMKSAISSFNTGVLEQLDPIHTIRRLDPVMNQISVHVAALAKTCEAGEDQSLAAAIASALHADGYSLNGHRQTSLPPSIPGTSRGSQAYYVLREPPVWFYLPSVLESLSADPADYSFQQKRYVPIFERAEQRMAGRRLFVLDTGNFGFCSGPVEVGDIAVYAEHFTNSLMLRPACQRLHRAGRLCNGSPWSHASADEGDESMQTHLLVDYPYINGLHSDITADNYFFEELNGKEETIIVLG</sequence>
<evidence type="ECO:0000313" key="2">
    <source>
        <dbReference type="Proteomes" id="UP000756346"/>
    </source>
</evidence>
<dbReference type="GeneID" id="70191108"/>
<accession>A0A9P8XWH9</accession>
<organism evidence="1 2">
    <name type="scientific">Microdochium trichocladiopsis</name>
    <dbReference type="NCBI Taxonomy" id="1682393"/>
    <lineage>
        <taxon>Eukaryota</taxon>
        <taxon>Fungi</taxon>
        <taxon>Dikarya</taxon>
        <taxon>Ascomycota</taxon>
        <taxon>Pezizomycotina</taxon>
        <taxon>Sordariomycetes</taxon>
        <taxon>Xylariomycetidae</taxon>
        <taxon>Xylariales</taxon>
        <taxon>Microdochiaceae</taxon>
        <taxon>Microdochium</taxon>
    </lineage>
</organism>
<dbReference type="RefSeq" id="XP_046006039.1">
    <property type="nucleotide sequence ID" value="XM_046161562.1"/>
</dbReference>
<evidence type="ECO:0000313" key="1">
    <source>
        <dbReference type="EMBL" id="KAH7016415.1"/>
    </source>
</evidence>
<gene>
    <name evidence="1" type="ORF">B0I36DRAFT_396840</name>
</gene>
<dbReference type="Proteomes" id="UP000756346">
    <property type="component" value="Unassembled WGS sequence"/>
</dbReference>
<name>A0A9P8XWH9_9PEZI</name>